<gene>
    <name evidence="1" type="ORF">KIN_02310</name>
</gene>
<dbReference type="Proteomes" id="UP000436822">
    <property type="component" value="Unassembled WGS sequence"/>
</dbReference>
<dbReference type="RefSeq" id="WP_159804123.1">
    <property type="nucleotide sequence ID" value="NZ_BLJE01000001.1"/>
</dbReference>
<evidence type="ECO:0000313" key="2">
    <source>
        <dbReference type="Proteomes" id="UP000436822"/>
    </source>
</evidence>
<proteinExistence type="predicted"/>
<evidence type="ECO:0000313" key="1">
    <source>
        <dbReference type="EMBL" id="GFE63157.1"/>
    </source>
</evidence>
<dbReference type="AlphaFoldDB" id="A0A6N6JAY9"/>
<reference evidence="1 2" key="1">
    <citation type="submission" date="2019-12" db="EMBL/GenBank/DDBJ databases">
        <title>Litoreibacter badius sp. nov., a novel bacteriochlorophyll a-containing bacterium in the genus Litoreibacter.</title>
        <authorList>
            <person name="Kanamuro M."/>
            <person name="Takabe Y."/>
            <person name="Mori K."/>
            <person name="Takaichi S."/>
            <person name="Hanada S."/>
        </authorList>
    </citation>
    <scope>NUCLEOTIDE SEQUENCE [LARGE SCALE GENOMIC DNA]</scope>
    <source>
        <strain evidence="1 2">K6</strain>
    </source>
</reference>
<keyword evidence="2" id="KW-1185">Reference proteome</keyword>
<organism evidence="1 2">
    <name type="scientific">Litoreibacter roseus</name>
    <dbReference type="NCBI Taxonomy" id="2601869"/>
    <lineage>
        <taxon>Bacteria</taxon>
        <taxon>Pseudomonadati</taxon>
        <taxon>Pseudomonadota</taxon>
        <taxon>Alphaproteobacteria</taxon>
        <taxon>Rhodobacterales</taxon>
        <taxon>Roseobacteraceae</taxon>
        <taxon>Litoreibacter</taxon>
    </lineage>
</organism>
<accession>A0A6N6JAY9</accession>
<protein>
    <submittedName>
        <fullName evidence="1">Uncharacterized protein</fullName>
    </submittedName>
</protein>
<sequence length="129" mass="14646">MAKLLDRSFGAIEKKSVAQLNELLRQKPTERMKVMKALEHDLVTALGVLFDVKDEQIEALRDLQLTGMDRVVSRAVSEALRRGYDVEFRTEAAGENDPPVNLRLEVDSQRPSAAHRPKVTVIVWCICRF</sequence>
<dbReference type="EMBL" id="BLJE01000001">
    <property type="protein sequence ID" value="GFE63157.1"/>
    <property type="molecule type" value="Genomic_DNA"/>
</dbReference>
<comment type="caution">
    <text evidence="1">The sequence shown here is derived from an EMBL/GenBank/DDBJ whole genome shotgun (WGS) entry which is preliminary data.</text>
</comment>
<name>A0A6N6JAY9_9RHOB</name>